<evidence type="ECO:0000256" key="3">
    <source>
        <dbReference type="SAM" id="MobiDB-lite"/>
    </source>
</evidence>
<evidence type="ECO:0000256" key="2">
    <source>
        <dbReference type="ARBA" id="ARBA00023315"/>
    </source>
</evidence>
<accession>A0A1M6QYE1</accession>
<keyword evidence="1 5" id="KW-0808">Transferase</keyword>
<dbReference type="InterPro" id="IPR050832">
    <property type="entry name" value="Bact_Acetyltransf"/>
</dbReference>
<dbReference type="PROSITE" id="PS51186">
    <property type="entry name" value="GNAT"/>
    <property type="match status" value="1"/>
</dbReference>
<dbReference type="PANTHER" id="PTHR43877:SF2">
    <property type="entry name" value="AMINOALKYLPHOSPHONATE N-ACETYLTRANSFERASE-RELATED"/>
    <property type="match status" value="1"/>
</dbReference>
<gene>
    <name evidence="5" type="ORF">SAMN05444159_2829</name>
</gene>
<dbReference type="EMBL" id="LT670844">
    <property type="protein sequence ID" value="SHK25279.1"/>
    <property type="molecule type" value="Genomic_DNA"/>
</dbReference>
<evidence type="ECO:0000313" key="6">
    <source>
        <dbReference type="Proteomes" id="UP000189935"/>
    </source>
</evidence>
<evidence type="ECO:0000259" key="4">
    <source>
        <dbReference type="PROSITE" id="PS51186"/>
    </source>
</evidence>
<keyword evidence="2" id="KW-0012">Acyltransferase</keyword>
<feature type="region of interest" description="Disordered" evidence="3">
    <location>
        <begin position="1"/>
        <end position="25"/>
    </location>
</feature>
<proteinExistence type="predicted"/>
<dbReference type="Pfam" id="PF00583">
    <property type="entry name" value="Acetyltransf_1"/>
    <property type="match status" value="1"/>
</dbReference>
<dbReference type="AlphaFoldDB" id="A0A1M6QYE1"/>
<reference evidence="5 6" key="1">
    <citation type="submission" date="2016-11" db="EMBL/GenBank/DDBJ databases">
        <authorList>
            <person name="Jaros S."/>
            <person name="Januszkiewicz K."/>
            <person name="Wedrychowicz H."/>
        </authorList>
    </citation>
    <scope>NUCLEOTIDE SEQUENCE [LARGE SCALE GENOMIC DNA]</scope>
    <source>
        <strain evidence="5 6">GAS499</strain>
    </source>
</reference>
<dbReference type="InterPro" id="IPR000182">
    <property type="entry name" value="GNAT_dom"/>
</dbReference>
<sequence length="178" mass="20178">MSRPSTSFGATEKKDVDARDKPGHDGVSLMSAPFHLRPYRAEDEDAAIALWLETWQQTYPSIDFAARVNWWRERWRNELAPKAEIIVAEQEGVLTGFVTIDASGYLDQLVVAPDHWGSELATALVDEAKRRSPDRITLLVNTDNARAIRFYERNGFVHAGEDVNPTSGRPVLRMEWKP</sequence>
<dbReference type="InterPro" id="IPR016181">
    <property type="entry name" value="Acyl_CoA_acyltransferase"/>
</dbReference>
<organism evidence="5 6">
    <name type="scientific">Bradyrhizobium lablabi</name>
    <dbReference type="NCBI Taxonomy" id="722472"/>
    <lineage>
        <taxon>Bacteria</taxon>
        <taxon>Pseudomonadati</taxon>
        <taxon>Pseudomonadota</taxon>
        <taxon>Alphaproteobacteria</taxon>
        <taxon>Hyphomicrobiales</taxon>
        <taxon>Nitrobacteraceae</taxon>
        <taxon>Bradyrhizobium</taxon>
    </lineage>
</organism>
<evidence type="ECO:0000256" key="1">
    <source>
        <dbReference type="ARBA" id="ARBA00022679"/>
    </source>
</evidence>
<dbReference type="GO" id="GO:0016747">
    <property type="term" value="F:acyltransferase activity, transferring groups other than amino-acyl groups"/>
    <property type="evidence" value="ECO:0007669"/>
    <property type="project" value="InterPro"/>
</dbReference>
<dbReference type="CDD" id="cd04301">
    <property type="entry name" value="NAT_SF"/>
    <property type="match status" value="1"/>
</dbReference>
<dbReference type="PANTHER" id="PTHR43877">
    <property type="entry name" value="AMINOALKYLPHOSPHONATE N-ACETYLTRANSFERASE-RELATED-RELATED"/>
    <property type="match status" value="1"/>
</dbReference>
<dbReference type="Proteomes" id="UP000189935">
    <property type="component" value="Chromosome I"/>
</dbReference>
<dbReference type="Gene3D" id="3.40.630.30">
    <property type="match status" value="1"/>
</dbReference>
<name>A0A1M6QYE1_9BRAD</name>
<feature type="domain" description="N-acetyltransferase" evidence="4">
    <location>
        <begin position="34"/>
        <end position="178"/>
    </location>
</feature>
<dbReference type="SUPFAM" id="SSF55729">
    <property type="entry name" value="Acyl-CoA N-acyltransferases (Nat)"/>
    <property type="match status" value="1"/>
</dbReference>
<protein>
    <submittedName>
        <fullName evidence="5">Acetyltransferase, GNAT family</fullName>
    </submittedName>
</protein>
<feature type="compositionally biased region" description="Basic and acidic residues" evidence="3">
    <location>
        <begin position="11"/>
        <end position="24"/>
    </location>
</feature>
<evidence type="ECO:0000313" key="5">
    <source>
        <dbReference type="EMBL" id="SHK25279.1"/>
    </source>
</evidence>